<keyword evidence="3" id="KW-1185">Reference proteome</keyword>
<proteinExistence type="predicted"/>
<gene>
    <name evidence="2" type="ORF">Y1Q_0014057</name>
</gene>
<protein>
    <recommendedName>
        <fullName evidence="4">Secreted protein</fullName>
    </recommendedName>
</protein>
<organism evidence="2 3">
    <name type="scientific">Alligator mississippiensis</name>
    <name type="common">American alligator</name>
    <dbReference type="NCBI Taxonomy" id="8496"/>
    <lineage>
        <taxon>Eukaryota</taxon>
        <taxon>Metazoa</taxon>
        <taxon>Chordata</taxon>
        <taxon>Craniata</taxon>
        <taxon>Vertebrata</taxon>
        <taxon>Euteleostomi</taxon>
        <taxon>Archelosauria</taxon>
        <taxon>Archosauria</taxon>
        <taxon>Crocodylia</taxon>
        <taxon>Alligatoridae</taxon>
        <taxon>Alligatorinae</taxon>
        <taxon>Alligator</taxon>
    </lineage>
</organism>
<evidence type="ECO:0000313" key="3">
    <source>
        <dbReference type="Proteomes" id="UP000050525"/>
    </source>
</evidence>
<feature type="signal peptide" evidence="1">
    <location>
        <begin position="1"/>
        <end position="25"/>
    </location>
</feature>
<dbReference type="Proteomes" id="UP000050525">
    <property type="component" value="Unassembled WGS sequence"/>
</dbReference>
<comment type="caution">
    <text evidence="2">The sequence shown here is derived from an EMBL/GenBank/DDBJ whole genome shotgun (WGS) entry which is preliminary data.</text>
</comment>
<sequence>MSSLHCPKDVRNTLILVLNLSICAAKNNGACPGLKVKESLRLCKMPQPFFLVTRVMMMLKAASLCHHPKNGFVLR</sequence>
<reference evidence="2 3" key="1">
    <citation type="journal article" date="2012" name="Genome Biol.">
        <title>Sequencing three crocodilian genomes to illuminate the evolution of archosaurs and amniotes.</title>
        <authorList>
            <person name="St John J.A."/>
            <person name="Braun E.L."/>
            <person name="Isberg S.R."/>
            <person name="Miles L.G."/>
            <person name="Chong A.Y."/>
            <person name="Gongora J."/>
            <person name="Dalzell P."/>
            <person name="Moran C."/>
            <person name="Bed'hom B."/>
            <person name="Abzhanov A."/>
            <person name="Burgess S.C."/>
            <person name="Cooksey A.M."/>
            <person name="Castoe T.A."/>
            <person name="Crawford N.G."/>
            <person name="Densmore L.D."/>
            <person name="Drew J.C."/>
            <person name="Edwards S.V."/>
            <person name="Faircloth B.C."/>
            <person name="Fujita M.K."/>
            <person name="Greenwold M.J."/>
            <person name="Hoffmann F.G."/>
            <person name="Howard J.M."/>
            <person name="Iguchi T."/>
            <person name="Janes D.E."/>
            <person name="Khan S.Y."/>
            <person name="Kohno S."/>
            <person name="de Koning A.J."/>
            <person name="Lance S.L."/>
            <person name="McCarthy F.M."/>
            <person name="McCormack J.E."/>
            <person name="Merchant M.E."/>
            <person name="Peterson D.G."/>
            <person name="Pollock D.D."/>
            <person name="Pourmand N."/>
            <person name="Raney B.J."/>
            <person name="Roessler K.A."/>
            <person name="Sanford J.R."/>
            <person name="Sawyer R.H."/>
            <person name="Schmidt C.J."/>
            <person name="Triplett E.W."/>
            <person name="Tuberville T.D."/>
            <person name="Venegas-Anaya M."/>
            <person name="Howard J.T."/>
            <person name="Jarvis E.D."/>
            <person name="Guillette L.J.Jr."/>
            <person name="Glenn T.C."/>
            <person name="Green R.E."/>
            <person name="Ray D.A."/>
        </authorList>
    </citation>
    <scope>NUCLEOTIDE SEQUENCE [LARGE SCALE GENOMIC DNA]</scope>
    <source>
        <strain evidence="2">KSC_2009_1</strain>
    </source>
</reference>
<dbReference type="EMBL" id="AKHW03002336">
    <property type="protein sequence ID" value="KYO39269.1"/>
    <property type="molecule type" value="Genomic_DNA"/>
</dbReference>
<evidence type="ECO:0000313" key="2">
    <source>
        <dbReference type="EMBL" id="KYO39269.1"/>
    </source>
</evidence>
<feature type="chain" id="PRO_5007586321" description="Secreted protein" evidence="1">
    <location>
        <begin position="26"/>
        <end position="75"/>
    </location>
</feature>
<evidence type="ECO:0000256" key="1">
    <source>
        <dbReference type="SAM" id="SignalP"/>
    </source>
</evidence>
<dbReference type="AlphaFoldDB" id="A0A151NRL0"/>
<keyword evidence="1" id="KW-0732">Signal</keyword>
<accession>A0A151NRL0</accession>
<name>A0A151NRL0_ALLMI</name>
<evidence type="ECO:0008006" key="4">
    <source>
        <dbReference type="Google" id="ProtNLM"/>
    </source>
</evidence>